<dbReference type="Proteomes" id="UP000600449">
    <property type="component" value="Unassembled WGS sequence"/>
</dbReference>
<sequence>MQVRQIIGPPSSGKTYLLMNEMVNTPGKYIFASPRTELIDEREQDLNRLMAGANCKPLIRSIHSGKKRRHPVSVQIIDAIAEFEDHSHVILQITHEGLMSADLANIKDWHVVVDEVPNAVLAGKLDVPTTVTLLKASYDLVPVAGANWSRLRVRDDAPDSRSFMLDDLGRALVSLDRRARSPQGAYVDVLDWEDARLRGRKLSWWSAWTLLDLRSAASVTIAAAGYEHSILAKVTQNLHPNMLQITKEQVQGRTRQPRKVIIRYFADMHRGSSTYLLRKGKPGLTRILKYISNREIGYWSANTDIMKYFEGHISGEMVSPKAEGTNSLSHYRCCFYIYSSKATKNDDPLISSLGLSREEIERAREIEDVIQFAGRGDLRNPDSTDDYLVFLYDRFQAEALAAYIEENGLGQPVIEPVEETGLLGYVRAPAGRPRAVPQETITKAQRDEALREKDKERKKREREAKRQKLKAEGTYRGPGAPHRK</sequence>
<gene>
    <name evidence="2" type="ORF">GCM10011322_13660</name>
</gene>
<proteinExistence type="predicted"/>
<feature type="compositionally biased region" description="Basic and acidic residues" evidence="1">
    <location>
        <begin position="444"/>
        <end position="473"/>
    </location>
</feature>
<evidence type="ECO:0000313" key="3">
    <source>
        <dbReference type="Proteomes" id="UP000600449"/>
    </source>
</evidence>
<keyword evidence="3" id="KW-1185">Reference proteome</keyword>
<dbReference type="InterPro" id="IPR027417">
    <property type="entry name" value="P-loop_NTPase"/>
</dbReference>
<protein>
    <submittedName>
        <fullName evidence="2">Uncharacterized protein</fullName>
    </submittedName>
</protein>
<reference evidence="2 3" key="1">
    <citation type="journal article" date="2014" name="Int. J. Syst. Evol. Microbiol.">
        <title>Complete genome sequence of Corynebacterium casei LMG S-19264T (=DSM 44701T), isolated from a smear-ripened cheese.</title>
        <authorList>
            <consortium name="US DOE Joint Genome Institute (JGI-PGF)"/>
            <person name="Walter F."/>
            <person name="Albersmeier A."/>
            <person name="Kalinowski J."/>
            <person name="Ruckert C."/>
        </authorList>
    </citation>
    <scope>NUCLEOTIDE SEQUENCE [LARGE SCALE GENOMIC DNA]</scope>
    <source>
        <strain evidence="2 3">CGMCC 1.9161</strain>
    </source>
</reference>
<evidence type="ECO:0000313" key="2">
    <source>
        <dbReference type="EMBL" id="GGK28454.1"/>
    </source>
</evidence>
<name>A0A917V335_9HYPH</name>
<organism evidence="2 3">
    <name type="scientific">Salinarimonas ramus</name>
    <dbReference type="NCBI Taxonomy" id="690164"/>
    <lineage>
        <taxon>Bacteria</taxon>
        <taxon>Pseudomonadati</taxon>
        <taxon>Pseudomonadota</taxon>
        <taxon>Alphaproteobacteria</taxon>
        <taxon>Hyphomicrobiales</taxon>
        <taxon>Salinarimonadaceae</taxon>
        <taxon>Salinarimonas</taxon>
    </lineage>
</organism>
<feature type="region of interest" description="Disordered" evidence="1">
    <location>
        <begin position="434"/>
        <end position="484"/>
    </location>
</feature>
<accession>A0A917V335</accession>
<dbReference type="EMBL" id="BMMF01000004">
    <property type="protein sequence ID" value="GGK28454.1"/>
    <property type="molecule type" value="Genomic_DNA"/>
</dbReference>
<dbReference type="AlphaFoldDB" id="A0A917V335"/>
<dbReference type="SUPFAM" id="SSF52540">
    <property type="entry name" value="P-loop containing nucleoside triphosphate hydrolases"/>
    <property type="match status" value="1"/>
</dbReference>
<evidence type="ECO:0000256" key="1">
    <source>
        <dbReference type="SAM" id="MobiDB-lite"/>
    </source>
</evidence>
<comment type="caution">
    <text evidence="2">The sequence shown here is derived from an EMBL/GenBank/DDBJ whole genome shotgun (WGS) entry which is preliminary data.</text>
</comment>